<reference evidence="2 3" key="1">
    <citation type="journal article" date="2018" name="Aquat. Microb. Ecol.">
        <title>Gammaproteobacterial methanotrophs dominate.</title>
        <authorList>
            <person name="Rissanen A.J."/>
            <person name="Saarenheimo J."/>
            <person name="Tiirola M."/>
            <person name="Peura S."/>
            <person name="Aalto S.L."/>
            <person name="Karvinen A."/>
            <person name="Nykanen H."/>
        </authorList>
    </citation>
    <scope>NUCLEOTIDE SEQUENCE [LARGE SCALE GENOMIC DNA]</scope>
    <source>
        <strain evidence="2">AMbin10</strain>
    </source>
</reference>
<dbReference type="PIRSF" id="PIRSF004649">
    <property type="entry name" value="MlaC"/>
    <property type="match status" value="1"/>
</dbReference>
<feature type="signal peptide" evidence="1">
    <location>
        <begin position="1"/>
        <end position="28"/>
    </location>
</feature>
<dbReference type="InterPro" id="IPR008869">
    <property type="entry name" value="MlaC/ttg2D"/>
</dbReference>
<comment type="caution">
    <text evidence="2">The sequence shown here is derived from an EMBL/GenBank/DDBJ whole genome shotgun (WGS) entry which is preliminary data.</text>
</comment>
<proteinExistence type="predicted"/>
<dbReference type="Pfam" id="PF05494">
    <property type="entry name" value="MlaC"/>
    <property type="match status" value="1"/>
</dbReference>
<name>A0A2W4QW99_9GAMM</name>
<evidence type="ECO:0000256" key="1">
    <source>
        <dbReference type="SAM" id="SignalP"/>
    </source>
</evidence>
<organism evidence="2 3">
    <name type="scientific">Candidatus Methylumidiphilus alinenensis</name>
    <dbReference type="NCBI Taxonomy" id="2202197"/>
    <lineage>
        <taxon>Bacteria</taxon>
        <taxon>Pseudomonadati</taxon>
        <taxon>Pseudomonadota</taxon>
        <taxon>Gammaproteobacteria</taxon>
        <taxon>Methylococcales</taxon>
        <taxon>Candidatus Methylumidiphilus</taxon>
    </lineage>
</organism>
<accession>A0A2W4QW99</accession>
<dbReference type="AlphaFoldDB" id="A0A2W4QW99"/>
<feature type="chain" id="PRO_5016121797" evidence="1">
    <location>
        <begin position="29"/>
        <end position="222"/>
    </location>
</feature>
<keyword evidence="1" id="KW-0732">Signal</keyword>
<dbReference type="PANTHER" id="PTHR36573:SF1">
    <property type="entry name" value="INTERMEMBRANE PHOSPHOLIPID TRANSPORT SYSTEM BINDING PROTEIN MLAC"/>
    <property type="match status" value="1"/>
</dbReference>
<dbReference type="EMBL" id="QJPH01000389">
    <property type="protein sequence ID" value="PZN75336.1"/>
    <property type="molecule type" value="Genomic_DNA"/>
</dbReference>
<gene>
    <name evidence="2" type="ORF">DM484_19040</name>
</gene>
<dbReference type="Gene3D" id="3.10.450.710">
    <property type="entry name" value="Tgt2/MlaC"/>
    <property type="match status" value="1"/>
</dbReference>
<evidence type="ECO:0000313" key="3">
    <source>
        <dbReference type="Proteomes" id="UP000249396"/>
    </source>
</evidence>
<dbReference type="PANTHER" id="PTHR36573">
    <property type="entry name" value="INTERMEMBRANE PHOSPHOLIPID TRANSPORT SYSTEM BINDING PROTEIN MLAC"/>
    <property type="match status" value="1"/>
</dbReference>
<sequence length="222" mass="25405">MIGKSSRLASLAVFLIMALCLASMGIQAEEQEALLPPQIVIKHTSEELQKNLQKPEYKKDFIKATRLVDGILETHVDFDRVSILILGKYWKTANPEQQARFKQEFRTLLVRTYTTAFTEYANWNIRFLPLALTEGENKALVRTEILQSGEKPVEVNYRMVNLNNNWKVFDVLIEGISLVQNYRTSFTNEVARTGSLDQLINELTRRNSSALKEPVNNNQTKG</sequence>
<evidence type="ECO:0000313" key="2">
    <source>
        <dbReference type="EMBL" id="PZN75336.1"/>
    </source>
</evidence>
<dbReference type="Proteomes" id="UP000249396">
    <property type="component" value="Unassembled WGS sequence"/>
</dbReference>
<dbReference type="InterPro" id="IPR042245">
    <property type="entry name" value="Tgt2/MlaC_sf"/>
</dbReference>
<protein>
    <submittedName>
        <fullName evidence="2">Toluene tolerance protein</fullName>
    </submittedName>
</protein>